<sequence>MSPSYSSLQAWQATPKSRSNTIPILTDLHRTPQLVEQDHICQTPVKLSVMGDCATDCSRNTGDPQFGDSALWLRPDSTPQQQRRVHVPCCATRGYKISHTLYRFLHQLVPYRQSGTRCARLQIEYAAIYLVAGVTTGIESVRCQDGDVHGGVDGRAPRGANDAFAIEHGTGRPVGFVFCASTP</sequence>
<reference evidence="1" key="1">
    <citation type="submission" date="2022-11" db="EMBL/GenBank/DDBJ databases">
        <title>Genome Sequence of Boeremia exigua.</title>
        <authorList>
            <person name="Buettner E."/>
        </authorList>
    </citation>
    <scope>NUCLEOTIDE SEQUENCE</scope>
    <source>
        <strain evidence="1">CU02</strain>
    </source>
</reference>
<proteinExistence type="predicted"/>
<evidence type="ECO:0000313" key="2">
    <source>
        <dbReference type="Proteomes" id="UP001153331"/>
    </source>
</evidence>
<comment type="caution">
    <text evidence="1">The sequence shown here is derived from an EMBL/GenBank/DDBJ whole genome shotgun (WGS) entry which is preliminary data.</text>
</comment>
<protein>
    <submittedName>
        <fullName evidence="1">Uncharacterized protein</fullName>
    </submittedName>
</protein>
<evidence type="ECO:0000313" key="1">
    <source>
        <dbReference type="EMBL" id="KAJ8110457.1"/>
    </source>
</evidence>
<dbReference type="Proteomes" id="UP001153331">
    <property type="component" value="Unassembled WGS sequence"/>
</dbReference>
<gene>
    <name evidence="1" type="ORF">OPT61_g6703</name>
</gene>
<name>A0ACC2I531_9PLEO</name>
<accession>A0ACC2I531</accession>
<dbReference type="EMBL" id="JAPHNI010000497">
    <property type="protein sequence ID" value="KAJ8110457.1"/>
    <property type="molecule type" value="Genomic_DNA"/>
</dbReference>
<keyword evidence="2" id="KW-1185">Reference proteome</keyword>
<organism evidence="1 2">
    <name type="scientific">Boeremia exigua</name>
    <dbReference type="NCBI Taxonomy" id="749465"/>
    <lineage>
        <taxon>Eukaryota</taxon>
        <taxon>Fungi</taxon>
        <taxon>Dikarya</taxon>
        <taxon>Ascomycota</taxon>
        <taxon>Pezizomycotina</taxon>
        <taxon>Dothideomycetes</taxon>
        <taxon>Pleosporomycetidae</taxon>
        <taxon>Pleosporales</taxon>
        <taxon>Pleosporineae</taxon>
        <taxon>Didymellaceae</taxon>
        <taxon>Boeremia</taxon>
    </lineage>
</organism>